<dbReference type="AlphaFoldDB" id="A0A1S3K5F4"/>
<feature type="signal peptide" evidence="2">
    <location>
        <begin position="1"/>
        <end position="25"/>
    </location>
</feature>
<dbReference type="Gene3D" id="3.50.4.10">
    <property type="entry name" value="Hepatocyte Growth Factor"/>
    <property type="match status" value="1"/>
</dbReference>
<organism evidence="3 4">
    <name type="scientific">Lingula anatina</name>
    <name type="common">Brachiopod</name>
    <name type="synonym">Lingula unguis</name>
    <dbReference type="NCBI Taxonomy" id="7574"/>
    <lineage>
        <taxon>Eukaryota</taxon>
        <taxon>Metazoa</taxon>
        <taxon>Spiralia</taxon>
        <taxon>Lophotrochozoa</taxon>
        <taxon>Brachiopoda</taxon>
        <taxon>Linguliformea</taxon>
        <taxon>Lingulata</taxon>
        <taxon>Lingulida</taxon>
        <taxon>Linguloidea</taxon>
        <taxon>Lingulidae</taxon>
        <taxon>Lingula</taxon>
    </lineage>
</organism>
<keyword evidence="2" id="KW-0732">Signal</keyword>
<gene>
    <name evidence="4" type="primary">LOC106178971</name>
</gene>
<dbReference type="GeneID" id="106178971"/>
<evidence type="ECO:0000256" key="1">
    <source>
        <dbReference type="SAM" id="MobiDB-lite"/>
    </source>
</evidence>
<feature type="chain" id="PRO_5010339047" evidence="2">
    <location>
        <begin position="26"/>
        <end position="286"/>
    </location>
</feature>
<dbReference type="InParanoid" id="A0A1S3K5F4"/>
<dbReference type="RefSeq" id="XP_013417860.1">
    <property type="nucleotide sequence ID" value="XM_013562406.1"/>
</dbReference>
<evidence type="ECO:0000256" key="2">
    <source>
        <dbReference type="SAM" id="SignalP"/>
    </source>
</evidence>
<keyword evidence="3" id="KW-1185">Reference proteome</keyword>
<name>A0A1S3K5F4_LINAN</name>
<dbReference type="Proteomes" id="UP000085678">
    <property type="component" value="Unplaced"/>
</dbReference>
<sequence length="286" mass="29553">MAAYRNSLWALLSVGLLLAVRDVTSQGTAVVSTNNGMQILGGTEQPGVTTQAMCTMNCGGNGNCFAIDFDTATTTCYFHTAATACGMLVANANVNHVKLTTCPVPGTGTGGPVLTAALQAILSQLLQAAIAMPNNPIIAPLINLVQALLTGGNVIAPLTALSQAIINLNMTQPALPVIPGLPGFPGIPGFPVLPPVPFPVPPGVPPFFGGNPNVPFRPTQAPITAPSTPSTATTTTTPATTTTTASTLPMFVFTDNPQPLSCLSNCRRLPTSFQSRCQELCMRKRK</sequence>
<evidence type="ECO:0000313" key="4">
    <source>
        <dbReference type="RefSeq" id="XP_013417860.1"/>
    </source>
</evidence>
<evidence type="ECO:0000313" key="3">
    <source>
        <dbReference type="Proteomes" id="UP000085678"/>
    </source>
</evidence>
<dbReference type="KEGG" id="lak:106178971"/>
<feature type="region of interest" description="Disordered" evidence="1">
    <location>
        <begin position="221"/>
        <end position="242"/>
    </location>
</feature>
<reference evidence="4" key="1">
    <citation type="submission" date="2025-08" db="UniProtKB">
        <authorList>
            <consortium name="RefSeq"/>
        </authorList>
    </citation>
    <scope>IDENTIFICATION</scope>
    <source>
        <tissue evidence="4">Gonads</tissue>
    </source>
</reference>
<accession>A0A1S3K5F4</accession>
<proteinExistence type="predicted"/>
<protein>
    <submittedName>
        <fullName evidence="4">BCL-6 corepressor-like protein 1</fullName>
    </submittedName>
</protein>